<protein>
    <submittedName>
        <fullName evidence="3">Glycine/D-amino acid oxidase-like deaminating enzyme</fullName>
    </submittedName>
</protein>
<dbReference type="GO" id="GO:0005737">
    <property type="term" value="C:cytoplasm"/>
    <property type="evidence" value="ECO:0007669"/>
    <property type="project" value="TreeGrafter"/>
</dbReference>
<proteinExistence type="predicted"/>
<feature type="region of interest" description="Disordered" evidence="1">
    <location>
        <begin position="1"/>
        <end position="36"/>
    </location>
</feature>
<dbReference type="PANTHER" id="PTHR13847">
    <property type="entry name" value="SARCOSINE DEHYDROGENASE-RELATED"/>
    <property type="match status" value="1"/>
</dbReference>
<evidence type="ECO:0000256" key="1">
    <source>
        <dbReference type="SAM" id="MobiDB-lite"/>
    </source>
</evidence>
<dbReference type="SUPFAM" id="SSF51905">
    <property type="entry name" value="FAD/NAD(P)-binding domain"/>
    <property type="match status" value="1"/>
</dbReference>
<name>A0A7W9YF75_9ACTN</name>
<gene>
    <name evidence="3" type="ORF">HNR23_001133</name>
</gene>
<dbReference type="Gene3D" id="3.50.50.60">
    <property type="entry name" value="FAD/NAD(P)-binding domain"/>
    <property type="match status" value="1"/>
</dbReference>
<evidence type="ECO:0000313" key="4">
    <source>
        <dbReference type="Proteomes" id="UP000546642"/>
    </source>
</evidence>
<dbReference type="AlphaFoldDB" id="A0A7W9YF75"/>
<dbReference type="Proteomes" id="UP000546642">
    <property type="component" value="Unassembled WGS sequence"/>
</dbReference>
<evidence type="ECO:0000259" key="2">
    <source>
        <dbReference type="Pfam" id="PF01266"/>
    </source>
</evidence>
<feature type="domain" description="FAD dependent oxidoreductase" evidence="2">
    <location>
        <begin position="114"/>
        <end position="482"/>
    </location>
</feature>
<comment type="caution">
    <text evidence="3">The sequence shown here is derived from an EMBL/GenBank/DDBJ whole genome shotgun (WGS) entry which is preliminary data.</text>
</comment>
<dbReference type="EMBL" id="JACHDS010000001">
    <property type="protein sequence ID" value="MBB6171073.1"/>
    <property type="molecule type" value="Genomic_DNA"/>
</dbReference>
<dbReference type="InterPro" id="IPR006076">
    <property type="entry name" value="FAD-dep_OxRdtase"/>
</dbReference>
<dbReference type="InterPro" id="IPR036188">
    <property type="entry name" value="FAD/NAD-bd_sf"/>
</dbReference>
<reference evidence="3 4" key="1">
    <citation type="submission" date="2020-08" db="EMBL/GenBank/DDBJ databases">
        <title>Sequencing the genomes of 1000 actinobacteria strains.</title>
        <authorList>
            <person name="Klenk H.-P."/>
        </authorList>
    </citation>
    <scope>NUCLEOTIDE SEQUENCE [LARGE SCALE GENOMIC DNA]</scope>
    <source>
        <strain evidence="3 4">DSM 46659</strain>
    </source>
</reference>
<accession>A0A7W9YF75</accession>
<dbReference type="PANTHER" id="PTHR13847:SF285">
    <property type="entry name" value="FAD DEPENDENT OXIDOREDUCTASE DOMAIN-CONTAINING PROTEIN"/>
    <property type="match status" value="1"/>
</dbReference>
<organism evidence="3 4">
    <name type="scientific">Nocardiopsis mwathae</name>
    <dbReference type="NCBI Taxonomy" id="1472723"/>
    <lineage>
        <taxon>Bacteria</taxon>
        <taxon>Bacillati</taxon>
        <taxon>Actinomycetota</taxon>
        <taxon>Actinomycetes</taxon>
        <taxon>Streptosporangiales</taxon>
        <taxon>Nocardiopsidaceae</taxon>
        <taxon>Nocardiopsis</taxon>
    </lineage>
</organism>
<dbReference type="Gene3D" id="3.30.9.10">
    <property type="entry name" value="D-Amino Acid Oxidase, subunit A, domain 2"/>
    <property type="match status" value="1"/>
</dbReference>
<evidence type="ECO:0000313" key="3">
    <source>
        <dbReference type="EMBL" id="MBB6171073.1"/>
    </source>
</evidence>
<keyword evidence="4" id="KW-1185">Reference proteome</keyword>
<sequence>MRTDNLIGVQARTPRSPEQPGGTAHPVGPVRGATGSGWPADASTVRALADADQPALIRQHRAVRGPEMKLFASAAEMRAIPRSAEFRNGGVSFWYREPGLPERRAALPGAADYDVCIVGGGYTGLWCAYYLKRAQPDLRVAVLEREFAGFGASGRNGGWLSAEFAGSRRRLAEAHGKGAVIALQRAMMASVDEVIATAEAEGIDADIVKGGMRMVATNPAQRARLEEEVRYLHEWGYWPEDVFMIEHGHEPRLQVDGALLASYSPHAARIQPAKLALGLAAAVERLGVDIFEDTAVTEIRPRVGERRPVAVTAGGEVRADHVIRATEGFTSTLQGRRREWLPMNSSMIVTEPLAEETWKHIGWEGREVLGDAAHAYCYAQRTADDRIAIGGRGVPYRFGSRQDAGGGTPPQAIAELWRVLARLFPVASDVPVAHAWSGVLGVPRDWCPTVHLDPETGLGWAGGYVGSGVTAANLAGRTLRDLVLGHRSELTRLPWVGRSVRGWEPEPLRWVGTQVVYGLYRTADRRESDRVCHTSRFADLATRISGR</sequence>
<dbReference type="Pfam" id="PF01266">
    <property type="entry name" value="DAO"/>
    <property type="match status" value="1"/>
</dbReference>